<accession>A0A0P1IGM6</accession>
<sequence length="77" mass="8573">MERAGQFALRQGGVDLFVTNHMQQNRGTALAPFEFWDQMVQAAAPIRDGAVTEWADRIALWHGRYKLALDGVKGKGT</sequence>
<dbReference type="AlphaFoldDB" id="A0A0P1IGM6"/>
<dbReference type="STRING" id="1715692.RUE5091_03462"/>
<evidence type="ECO:0000313" key="1">
    <source>
        <dbReference type="EMBL" id="CUK11791.1"/>
    </source>
</evidence>
<gene>
    <name evidence="1" type="ORF">RUE5091_03462</name>
</gene>
<keyword evidence="2" id="KW-1185">Reference proteome</keyword>
<proteinExistence type="predicted"/>
<evidence type="ECO:0000313" key="2">
    <source>
        <dbReference type="Proteomes" id="UP000051260"/>
    </source>
</evidence>
<reference evidence="2" key="1">
    <citation type="submission" date="2015-09" db="EMBL/GenBank/DDBJ databases">
        <authorList>
            <person name="Rodrigo-Torres L."/>
            <person name="Arahal D.R."/>
        </authorList>
    </citation>
    <scope>NUCLEOTIDE SEQUENCE [LARGE SCALE GENOMIC DNA]</scope>
    <source>
        <strain evidence="2">CECT 5091</strain>
    </source>
</reference>
<protein>
    <submittedName>
        <fullName evidence="1">Uncharacterized protein</fullName>
    </submittedName>
</protein>
<dbReference type="EMBL" id="CYUD01000011">
    <property type="protein sequence ID" value="CUK11791.1"/>
    <property type="molecule type" value="Genomic_DNA"/>
</dbReference>
<name>A0A0P1IGM6_9RHOB</name>
<dbReference type="Proteomes" id="UP000051260">
    <property type="component" value="Unassembled WGS sequence"/>
</dbReference>
<organism evidence="1 2">
    <name type="scientific">Ruegeria denitrificans</name>
    <dbReference type="NCBI Taxonomy" id="1715692"/>
    <lineage>
        <taxon>Bacteria</taxon>
        <taxon>Pseudomonadati</taxon>
        <taxon>Pseudomonadota</taxon>
        <taxon>Alphaproteobacteria</taxon>
        <taxon>Rhodobacterales</taxon>
        <taxon>Roseobacteraceae</taxon>
        <taxon>Ruegeria</taxon>
    </lineage>
</organism>